<dbReference type="VEuPathDB" id="AmoebaDB:NfTy_000010"/>
<organism evidence="2 3">
    <name type="scientific">Naegleria fowleri</name>
    <name type="common">Brain eating amoeba</name>
    <dbReference type="NCBI Taxonomy" id="5763"/>
    <lineage>
        <taxon>Eukaryota</taxon>
        <taxon>Discoba</taxon>
        <taxon>Heterolobosea</taxon>
        <taxon>Tetramitia</taxon>
        <taxon>Eutetramitia</taxon>
        <taxon>Vahlkampfiidae</taxon>
        <taxon>Naegleria</taxon>
    </lineage>
</organism>
<accession>A0A6A5CBG5</accession>
<dbReference type="GeneID" id="68107499"/>
<protein>
    <recommendedName>
        <fullName evidence="4">Right handed beta helix domain-containing protein</fullName>
    </recommendedName>
</protein>
<comment type="caution">
    <text evidence="2">The sequence shown here is derived from an EMBL/GenBank/DDBJ whole genome shotgun (WGS) entry which is preliminary data.</text>
</comment>
<evidence type="ECO:0000256" key="1">
    <source>
        <dbReference type="SAM" id="SignalP"/>
    </source>
</evidence>
<evidence type="ECO:0000313" key="2">
    <source>
        <dbReference type="EMBL" id="KAF0984382.1"/>
    </source>
</evidence>
<reference evidence="2 3" key="1">
    <citation type="journal article" date="2019" name="Sci. Rep.">
        <title>Nanopore sequencing improves the draft genome of the human pathogenic amoeba Naegleria fowleri.</title>
        <authorList>
            <person name="Liechti N."/>
            <person name="Schurch N."/>
            <person name="Bruggmann R."/>
            <person name="Wittwer M."/>
        </authorList>
    </citation>
    <scope>NUCLEOTIDE SEQUENCE [LARGE SCALE GENOMIC DNA]</scope>
    <source>
        <strain evidence="2 3">ATCC 30894</strain>
    </source>
</reference>
<dbReference type="RefSeq" id="XP_044569095.1">
    <property type="nucleotide sequence ID" value="XM_044706045.1"/>
</dbReference>
<name>A0A6A5CBG5_NAEFO</name>
<dbReference type="VEuPathDB" id="AmoebaDB:FDP41_000281"/>
<evidence type="ECO:0008006" key="4">
    <source>
        <dbReference type="Google" id="ProtNLM"/>
    </source>
</evidence>
<keyword evidence="3" id="KW-1185">Reference proteome</keyword>
<dbReference type="AlphaFoldDB" id="A0A6A5CBG5"/>
<dbReference type="EMBL" id="VFQX01000002">
    <property type="protein sequence ID" value="KAF0984382.1"/>
    <property type="molecule type" value="Genomic_DNA"/>
</dbReference>
<dbReference type="Proteomes" id="UP000444721">
    <property type="component" value="Unassembled WGS sequence"/>
</dbReference>
<gene>
    <name evidence="2" type="ORF">FDP41_000281</name>
</gene>
<evidence type="ECO:0000313" key="3">
    <source>
        <dbReference type="Proteomes" id="UP000444721"/>
    </source>
</evidence>
<keyword evidence="1" id="KW-0732">Signal</keyword>
<feature type="chain" id="PRO_5025483878" description="Right handed beta helix domain-containing protein" evidence="1">
    <location>
        <begin position="24"/>
        <end position="228"/>
    </location>
</feature>
<sequence>MAQPKAFLFLLLFHTTKIMMTVAEKSSLPVFFVNNVHNPNMTSSMNAEIESCTFFNNTKTGALWGYPLAITTTKFVNYQHNNNIKEGSDGGSLFLSHTSCSILFCRFIGNRANNSANYAGGCIFIEHMMGNFDHTQSLFEGNSALSYGNDTAGPLRSISYEISVSVLNKDGDFITSQVYKNPKVPQLHLYPGYLIPYINVSIWDNHRKKITNAERRITIQQFESNIPV</sequence>
<proteinExistence type="predicted"/>
<feature type="signal peptide" evidence="1">
    <location>
        <begin position="1"/>
        <end position="23"/>
    </location>
</feature>